<evidence type="ECO:0000313" key="2">
    <source>
        <dbReference type="EMBL" id="BCL62185.1"/>
    </source>
</evidence>
<dbReference type="RefSeq" id="WP_228854572.1">
    <property type="nucleotide sequence ID" value="NZ_AP024086.1"/>
</dbReference>
<name>A0A8D5FJV5_9BACT</name>
<dbReference type="AlphaFoldDB" id="A0A8D5FJV5"/>
<gene>
    <name evidence="2" type="ORF">DGMP_28780</name>
</gene>
<dbReference type="KEGG" id="dbk:DGMP_28780"/>
<evidence type="ECO:0000256" key="1">
    <source>
        <dbReference type="SAM" id="Phobius"/>
    </source>
</evidence>
<feature type="transmembrane region" description="Helical" evidence="1">
    <location>
        <begin position="7"/>
        <end position="24"/>
    </location>
</feature>
<keyword evidence="1" id="KW-0812">Transmembrane</keyword>
<keyword evidence="1" id="KW-0472">Membrane</keyword>
<keyword evidence="1" id="KW-1133">Transmembrane helix</keyword>
<dbReference type="Proteomes" id="UP000826725">
    <property type="component" value="Chromosome"/>
</dbReference>
<evidence type="ECO:0000313" key="3">
    <source>
        <dbReference type="Proteomes" id="UP000826725"/>
    </source>
</evidence>
<sequence>MKNPNRLTIFLLLISMMTALVLIAKTDLMAPVMQFVLATDRGTPLQLLGCAFAAILAFRFVYVLLNMVGKYYSAELDAIEKEKLSMRGGEQPK</sequence>
<proteinExistence type="predicted"/>
<organism evidence="2 3">
    <name type="scientific">Desulfomarina profundi</name>
    <dbReference type="NCBI Taxonomy" id="2772557"/>
    <lineage>
        <taxon>Bacteria</taxon>
        <taxon>Pseudomonadati</taxon>
        <taxon>Thermodesulfobacteriota</taxon>
        <taxon>Desulfobulbia</taxon>
        <taxon>Desulfobulbales</taxon>
        <taxon>Desulfobulbaceae</taxon>
        <taxon>Desulfomarina</taxon>
    </lineage>
</organism>
<keyword evidence="3" id="KW-1185">Reference proteome</keyword>
<protein>
    <submittedName>
        <fullName evidence="2">Uncharacterized protein</fullName>
    </submittedName>
</protein>
<accession>A0A8D5FJV5</accession>
<reference evidence="2" key="1">
    <citation type="submission" date="2020-09" db="EMBL/GenBank/DDBJ databases">
        <title>Desulfogranum mesoprofundum gen. nov., sp. nov., a novel mesophilic, sulfate-reducing chemolithoautotroph isolated from a deep-sea hydrothermal vent chimney in the Suiyo Seamount.</title>
        <authorList>
            <person name="Hashimoto Y."/>
            <person name="Nakagawa S."/>
        </authorList>
    </citation>
    <scope>NUCLEOTIDE SEQUENCE</scope>
    <source>
        <strain evidence="2">KT2</strain>
    </source>
</reference>
<feature type="transmembrane region" description="Helical" evidence="1">
    <location>
        <begin position="44"/>
        <end position="65"/>
    </location>
</feature>
<dbReference type="EMBL" id="AP024086">
    <property type="protein sequence ID" value="BCL62185.1"/>
    <property type="molecule type" value="Genomic_DNA"/>
</dbReference>